<dbReference type="SMART" id="SM00644">
    <property type="entry name" value="Ami_2"/>
    <property type="match status" value="1"/>
</dbReference>
<dbReference type="GO" id="GO:0000272">
    <property type="term" value="P:polysaccharide catabolic process"/>
    <property type="evidence" value="ECO:0007669"/>
    <property type="project" value="UniProtKB-KW"/>
</dbReference>
<dbReference type="InterPro" id="IPR013783">
    <property type="entry name" value="Ig-like_fold"/>
</dbReference>
<dbReference type="Pfam" id="PF00801">
    <property type="entry name" value="PKD"/>
    <property type="match status" value="1"/>
</dbReference>
<evidence type="ECO:0000259" key="6">
    <source>
        <dbReference type="PROSITE" id="PS50853"/>
    </source>
</evidence>
<dbReference type="InterPro" id="IPR006619">
    <property type="entry name" value="PGRP_domain_met/bac"/>
</dbReference>
<organism evidence="7 8">
    <name type="scientific">Nocardioides islandensis</name>
    <dbReference type="NCBI Taxonomy" id="433663"/>
    <lineage>
        <taxon>Bacteria</taxon>
        <taxon>Bacillati</taxon>
        <taxon>Actinomycetota</taxon>
        <taxon>Actinomycetes</taxon>
        <taxon>Propionibacteriales</taxon>
        <taxon>Nocardioidaceae</taxon>
        <taxon>Nocardioides</taxon>
    </lineage>
</organism>
<evidence type="ECO:0000259" key="5">
    <source>
        <dbReference type="PROSITE" id="PS50093"/>
    </source>
</evidence>
<dbReference type="GO" id="GO:0008745">
    <property type="term" value="F:N-acetylmuramoyl-L-alanine amidase activity"/>
    <property type="evidence" value="ECO:0007669"/>
    <property type="project" value="InterPro"/>
</dbReference>
<dbReference type="GO" id="GO:0009253">
    <property type="term" value="P:peptidoglycan catabolic process"/>
    <property type="evidence" value="ECO:0007669"/>
    <property type="project" value="InterPro"/>
</dbReference>
<dbReference type="PANTHER" id="PTHR11022">
    <property type="entry name" value="PEPTIDOGLYCAN RECOGNITION PROTEIN"/>
    <property type="match status" value="1"/>
</dbReference>
<dbReference type="PANTHER" id="PTHR11022:SF41">
    <property type="entry name" value="PEPTIDOGLYCAN-RECOGNITION PROTEIN LC-RELATED"/>
    <property type="match status" value="1"/>
</dbReference>
<dbReference type="SUPFAM" id="SSF55846">
    <property type="entry name" value="N-acetylmuramoyl-L-alanine amidase-like"/>
    <property type="match status" value="1"/>
</dbReference>
<keyword evidence="4" id="KW-0472">Membrane</keyword>
<gene>
    <name evidence="7" type="ORF">ISU07_18035</name>
</gene>
<dbReference type="SMART" id="SM00701">
    <property type="entry name" value="PGRP"/>
    <property type="match status" value="1"/>
</dbReference>
<dbReference type="GO" id="GO:0016798">
    <property type="term" value="F:hydrolase activity, acting on glycosyl bonds"/>
    <property type="evidence" value="ECO:0007669"/>
    <property type="project" value="UniProtKB-KW"/>
</dbReference>
<keyword evidence="4" id="KW-1133">Transmembrane helix</keyword>
<dbReference type="RefSeq" id="WP_194708214.1">
    <property type="nucleotide sequence ID" value="NZ_JADKPN010000012.1"/>
</dbReference>
<evidence type="ECO:0000256" key="4">
    <source>
        <dbReference type="SAM" id="Phobius"/>
    </source>
</evidence>
<dbReference type="Gene3D" id="3.40.80.10">
    <property type="entry name" value="Peptidoglycan recognition protein-like"/>
    <property type="match status" value="1"/>
</dbReference>
<dbReference type="SUPFAM" id="SSF49299">
    <property type="entry name" value="PKD domain"/>
    <property type="match status" value="1"/>
</dbReference>
<dbReference type="InterPro" id="IPR003961">
    <property type="entry name" value="FN3_dom"/>
</dbReference>
<dbReference type="EMBL" id="JADKPN010000012">
    <property type="protein sequence ID" value="MBF4765036.1"/>
    <property type="molecule type" value="Genomic_DNA"/>
</dbReference>
<protein>
    <submittedName>
        <fullName evidence="7">N-acetylmuramoyl-L-alanine amidase</fullName>
    </submittedName>
</protein>
<evidence type="ECO:0000313" key="8">
    <source>
        <dbReference type="Proteomes" id="UP000640489"/>
    </source>
</evidence>
<dbReference type="Pfam" id="PF01510">
    <property type="entry name" value="Amidase_2"/>
    <property type="match status" value="1"/>
</dbReference>
<dbReference type="Gene3D" id="2.60.40.10">
    <property type="entry name" value="Immunoglobulins"/>
    <property type="match status" value="2"/>
</dbReference>
<keyword evidence="3" id="KW-0119">Carbohydrate metabolism</keyword>
<name>A0A930VI79_9ACTN</name>
<dbReference type="InterPro" id="IPR036505">
    <property type="entry name" value="Amidase/PGRP_sf"/>
</dbReference>
<evidence type="ECO:0000256" key="2">
    <source>
        <dbReference type="ARBA" id="ARBA00023295"/>
    </source>
</evidence>
<dbReference type="SMART" id="SM00060">
    <property type="entry name" value="FN3"/>
    <property type="match status" value="1"/>
</dbReference>
<keyword evidence="2" id="KW-0378">Hydrolase</keyword>
<accession>A0A930VI79</accession>
<evidence type="ECO:0000313" key="7">
    <source>
        <dbReference type="EMBL" id="MBF4765036.1"/>
    </source>
</evidence>
<dbReference type="InterPro" id="IPR035986">
    <property type="entry name" value="PKD_dom_sf"/>
</dbReference>
<dbReference type="AlphaFoldDB" id="A0A930VI79"/>
<keyword evidence="2" id="KW-0326">Glycosidase</keyword>
<dbReference type="PROSITE" id="PS50093">
    <property type="entry name" value="PKD"/>
    <property type="match status" value="1"/>
</dbReference>
<proteinExistence type="inferred from homology"/>
<evidence type="ECO:0000256" key="1">
    <source>
        <dbReference type="ARBA" id="ARBA00007553"/>
    </source>
</evidence>
<dbReference type="GO" id="GO:0008270">
    <property type="term" value="F:zinc ion binding"/>
    <property type="evidence" value="ECO:0007669"/>
    <property type="project" value="InterPro"/>
</dbReference>
<evidence type="ECO:0000256" key="3">
    <source>
        <dbReference type="ARBA" id="ARBA00023326"/>
    </source>
</evidence>
<dbReference type="SUPFAM" id="SSF49265">
    <property type="entry name" value="Fibronectin type III"/>
    <property type="match status" value="1"/>
</dbReference>
<keyword evidence="4" id="KW-0812">Transmembrane</keyword>
<keyword evidence="8" id="KW-1185">Reference proteome</keyword>
<dbReference type="PROSITE" id="PS50853">
    <property type="entry name" value="FN3"/>
    <property type="match status" value="1"/>
</dbReference>
<feature type="domain" description="Fibronectin type-III" evidence="6">
    <location>
        <begin position="385"/>
        <end position="480"/>
    </location>
</feature>
<dbReference type="InterPro" id="IPR036116">
    <property type="entry name" value="FN3_sf"/>
</dbReference>
<dbReference type="Proteomes" id="UP000640489">
    <property type="component" value="Unassembled WGS sequence"/>
</dbReference>
<comment type="similarity">
    <text evidence="1">Belongs to the N-acetylmuramoyl-L-alanine amidase 2 family.</text>
</comment>
<dbReference type="InterPro" id="IPR015510">
    <property type="entry name" value="PGRP"/>
</dbReference>
<comment type="caution">
    <text evidence="7">The sequence shown here is derived from an EMBL/GenBank/DDBJ whole genome shotgun (WGS) entry which is preliminary data.</text>
</comment>
<keyword evidence="3" id="KW-0624">Polysaccharide degradation</keyword>
<reference evidence="7" key="1">
    <citation type="submission" date="2020-11" db="EMBL/GenBank/DDBJ databases">
        <title>Nocardioides sp. nov., isolated from Soil of Cynanchum wilfordii Hemsley rhizosphere.</title>
        <authorList>
            <person name="Lee J.-S."/>
            <person name="Suh M.K."/>
            <person name="Kim J.-S."/>
        </authorList>
    </citation>
    <scope>NUCLEOTIDE SEQUENCE</scope>
    <source>
        <strain evidence="7">KCTC 19275</strain>
    </source>
</reference>
<sequence length="561" mass="57372">MVSKLRILVRIVAVLAGVVAITTVISTPQALAVTSHRALNDTRAVGSAPVSVDFPIEYFGVVGDLPTTRSHLVGRGHAPYGEARFRVGGRWTDWQALDQDGAQQPGHFTGALVAVDRADAYQVRGLPRGADHWRAAAINTTDGPSVVVGQRRGDAAVAATSSCMSRADWGADESISGWARGDVQTYYPVQALTVHHTAGSNLLSQDYAATVRAIYSYHVQTNGWSDIGYQYLVDGTGKVYEGRSSGHTSTSCLTGGGTGADFAHQTTTDDAVTGAHVANMNSGNIGVALMGCYEPTSECSGSTTPPAAALDGLENLLASLATRHGLNPTGSVHYVNPVSGATRDVATISGHRDWEATACPGGNLYAQLPGIRTQVAARMTGAPTAPSAPAAFSSSVSGSTVSLTWSAPASDGGAPVTTYELFRGTSTPVPTSGAPLYRGAAPGSTDQPAPGTYYYAVRACNSVGCGVAAGTGPVTVAAPPTPAAITAASCSGAKCTFRGTGTGTLHWSFGNGSEGTGSPVSVTYKAAGSYSVTLSDSRSSLPSAFRTVTCSLVKKAVRCTA</sequence>
<feature type="domain" description="PKD" evidence="5">
    <location>
        <begin position="507"/>
        <end position="535"/>
    </location>
</feature>
<dbReference type="InterPro" id="IPR000601">
    <property type="entry name" value="PKD_dom"/>
</dbReference>
<feature type="transmembrane region" description="Helical" evidence="4">
    <location>
        <begin position="7"/>
        <end position="25"/>
    </location>
</feature>
<dbReference type="InterPro" id="IPR002502">
    <property type="entry name" value="Amidase_domain"/>
</dbReference>
<dbReference type="CDD" id="cd06583">
    <property type="entry name" value="PGRP"/>
    <property type="match status" value="1"/>
</dbReference>